<keyword evidence="5" id="KW-1185">Reference proteome</keyword>
<evidence type="ECO:0000313" key="4">
    <source>
        <dbReference type="EMBL" id="TCC22178.1"/>
    </source>
</evidence>
<evidence type="ECO:0000259" key="3">
    <source>
        <dbReference type="PROSITE" id="PS51782"/>
    </source>
</evidence>
<keyword evidence="2" id="KW-0812">Transmembrane</keyword>
<evidence type="ECO:0000256" key="2">
    <source>
        <dbReference type="SAM" id="Phobius"/>
    </source>
</evidence>
<dbReference type="SUPFAM" id="SSF54106">
    <property type="entry name" value="LysM domain"/>
    <property type="match status" value="1"/>
</dbReference>
<organism evidence="4 5">
    <name type="scientific">Kribbella speibonae</name>
    <dbReference type="NCBI Taxonomy" id="1572660"/>
    <lineage>
        <taxon>Bacteria</taxon>
        <taxon>Bacillati</taxon>
        <taxon>Actinomycetota</taxon>
        <taxon>Actinomycetes</taxon>
        <taxon>Propionibacteriales</taxon>
        <taxon>Kribbellaceae</taxon>
        <taxon>Kribbella</taxon>
    </lineage>
</organism>
<accession>A0ABY2A4V5</accession>
<proteinExistence type="predicted"/>
<dbReference type="CDD" id="cd00118">
    <property type="entry name" value="LysM"/>
    <property type="match status" value="1"/>
</dbReference>
<keyword evidence="2" id="KW-1133">Transmembrane helix</keyword>
<dbReference type="Gene3D" id="3.10.350.10">
    <property type="entry name" value="LysM domain"/>
    <property type="match status" value="1"/>
</dbReference>
<dbReference type="InterPro" id="IPR036779">
    <property type="entry name" value="LysM_dom_sf"/>
</dbReference>
<dbReference type="InterPro" id="IPR018392">
    <property type="entry name" value="LysM"/>
</dbReference>
<evidence type="ECO:0000313" key="5">
    <source>
        <dbReference type="Proteomes" id="UP000292385"/>
    </source>
</evidence>
<dbReference type="SMART" id="SM00257">
    <property type="entry name" value="LysM"/>
    <property type="match status" value="1"/>
</dbReference>
<dbReference type="EMBL" id="SJJY01000005">
    <property type="protein sequence ID" value="TCC22178.1"/>
    <property type="molecule type" value="Genomic_DNA"/>
</dbReference>
<feature type="domain" description="LysM" evidence="3">
    <location>
        <begin position="110"/>
        <end position="160"/>
    </location>
</feature>
<name>A0ABY2A4V5_9ACTN</name>
<keyword evidence="2" id="KW-0472">Membrane</keyword>
<protein>
    <submittedName>
        <fullName evidence="4">LysM domain-containing protein</fullName>
    </submittedName>
</protein>
<feature type="compositionally biased region" description="Low complexity" evidence="1">
    <location>
        <begin position="17"/>
        <end position="28"/>
    </location>
</feature>
<dbReference type="RefSeq" id="WP_131464158.1">
    <property type="nucleotide sequence ID" value="NZ_SJJY01000005.1"/>
</dbReference>
<comment type="caution">
    <text evidence="4">The sequence shown here is derived from an EMBL/GenBank/DDBJ whole genome shotgun (WGS) entry which is preliminary data.</text>
</comment>
<gene>
    <name evidence="4" type="ORF">E0H58_25285</name>
</gene>
<reference evidence="4 5" key="1">
    <citation type="submission" date="2019-02" db="EMBL/GenBank/DDBJ databases">
        <title>Kribbella capetownensis sp. nov. and Kribbella speibonae sp. nov., isolated from soil.</title>
        <authorList>
            <person name="Curtis S.M."/>
            <person name="Norton I."/>
            <person name="Everest G.J."/>
            <person name="Meyers P.R."/>
        </authorList>
    </citation>
    <scope>NUCLEOTIDE SEQUENCE [LARGE SCALE GENOMIC DNA]</scope>
    <source>
        <strain evidence="4 5">SK5</strain>
    </source>
</reference>
<feature type="region of interest" description="Disordered" evidence="1">
    <location>
        <begin position="1"/>
        <end position="52"/>
    </location>
</feature>
<evidence type="ECO:0000256" key="1">
    <source>
        <dbReference type="SAM" id="MobiDB-lite"/>
    </source>
</evidence>
<dbReference type="Proteomes" id="UP000292385">
    <property type="component" value="Unassembled WGS sequence"/>
</dbReference>
<sequence>MSTAAVAAEALGRHRSPAATPVVPTPTKAPRRRPQIEGASTDRMPVRGCSGDELGRRASVQVEPATLRLTRRGRMLLTAVSVLVFGAAILVLGLRVAGVLEPGPHFTHTVPVQVAPGQTLWSIAQDTNPGQDPAMVVEKIANLNNLTTPADITPGQTLQIPVAR</sequence>
<dbReference type="Pfam" id="PF01476">
    <property type="entry name" value="LysM"/>
    <property type="match status" value="1"/>
</dbReference>
<dbReference type="PROSITE" id="PS51782">
    <property type="entry name" value="LYSM"/>
    <property type="match status" value="1"/>
</dbReference>
<feature type="transmembrane region" description="Helical" evidence="2">
    <location>
        <begin position="76"/>
        <end position="97"/>
    </location>
</feature>